<evidence type="ECO:0000313" key="3">
    <source>
        <dbReference type="Proteomes" id="UP001208689"/>
    </source>
</evidence>
<evidence type="ECO:0008006" key="4">
    <source>
        <dbReference type="Google" id="ProtNLM"/>
    </source>
</evidence>
<feature type="coiled-coil region" evidence="1">
    <location>
        <begin position="360"/>
        <end position="387"/>
    </location>
</feature>
<proteinExistence type="predicted"/>
<dbReference type="EMBL" id="CP104013">
    <property type="protein sequence ID" value="UYP47801.1"/>
    <property type="molecule type" value="Genomic_DNA"/>
</dbReference>
<organism evidence="2 3">
    <name type="scientific">Candidatus Lokiarchaeum ossiferum</name>
    <dbReference type="NCBI Taxonomy" id="2951803"/>
    <lineage>
        <taxon>Archaea</taxon>
        <taxon>Promethearchaeati</taxon>
        <taxon>Promethearchaeota</taxon>
        <taxon>Promethearchaeia</taxon>
        <taxon>Promethearchaeales</taxon>
        <taxon>Promethearchaeaceae</taxon>
        <taxon>Candidatus Lokiarchaeum</taxon>
    </lineage>
</organism>
<sequence length="646" mass="75654">MVKLFNNKFQIFNFVSEILGQIIDSKGQKLLTSISDVKKLEKKIKIKLLGDLTKYLAAIKRIIPILENLDLYYLPSELFSECKLIHQNLGNNISTIRSIQSLYKYSSFLEKFYNETSKIESSILSTLDSFSSLLFNSPYNIQHPDLLPKNNSPTQKLPEIWYTIECLKQGTVHLNIYPVSWMKIFEEIGILEEELKSLQKSTKNQNIQFLELFTTPIISDHATLSLDYCKQEFLYLLYSKEAIQLSYPSFKDKIQKKLIAKQLELYLNRQINFEMSLISKKYGILYVFNEQSIASKEIPHNIKLQLEEFQDQITQKKQGDLNAANKELQKFGGQFFQILDALENWSQKIAPIVQPWKQILRKNQNMINQLRGEINRKLNDFEEYSDSVQENNVKLEIEQKISKQIGRLETLLLDYQNKTTPYLENLPDLTPMNELIEDFNTRATSLKERMNKIFKEYSEKKINISSYIDSWEEKYSEILNRSKFSLRTSLVQLFDQFSGVLEKEGKLFNIIQDVSTPNENFDLFSTKIVSPEGFSEKDIRLQIEKITTKLASLDVRKQKYEEEKKRFLSLLEEKLNEKGLKSKKCIICHKSVKVAEDNYIKCEFCDSLSHYTCAVWWIQKYNSCPVCHNKYTVPGNELFDPNSFES</sequence>
<dbReference type="SUPFAM" id="SSF57850">
    <property type="entry name" value="RING/U-box"/>
    <property type="match status" value="1"/>
</dbReference>
<gene>
    <name evidence="2" type="ORF">NEF87_004086</name>
</gene>
<accession>A0ABY6HWA4</accession>
<dbReference type="Gene3D" id="3.30.40.10">
    <property type="entry name" value="Zinc/RING finger domain, C3HC4 (zinc finger)"/>
    <property type="match status" value="1"/>
</dbReference>
<protein>
    <recommendedName>
        <fullName evidence="4">RING-type domain-containing protein</fullName>
    </recommendedName>
</protein>
<evidence type="ECO:0000256" key="1">
    <source>
        <dbReference type="SAM" id="Coils"/>
    </source>
</evidence>
<feature type="coiled-coil region" evidence="1">
    <location>
        <begin position="543"/>
        <end position="577"/>
    </location>
</feature>
<name>A0ABY6HWA4_9ARCH</name>
<evidence type="ECO:0000313" key="2">
    <source>
        <dbReference type="EMBL" id="UYP47801.1"/>
    </source>
</evidence>
<dbReference type="InterPro" id="IPR013083">
    <property type="entry name" value="Znf_RING/FYVE/PHD"/>
</dbReference>
<reference evidence="2" key="1">
    <citation type="submission" date="2022-09" db="EMBL/GenBank/DDBJ databases">
        <title>Actin cytoskeleton and complex cell architecture in an #Asgard archaeon.</title>
        <authorList>
            <person name="Ponce Toledo R.I."/>
            <person name="Schleper C."/>
            <person name="Rodrigues Oliveira T."/>
            <person name="Wollweber F."/>
            <person name="Xu J."/>
            <person name="Rittmann S."/>
            <person name="Klingl A."/>
            <person name="Pilhofer M."/>
        </authorList>
    </citation>
    <scope>NUCLEOTIDE SEQUENCE</scope>
    <source>
        <strain evidence="2">B-35</strain>
    </source>
</reference>
<keyword evidence="3" id="KW-1185">Reference proteome</keyword>
<keyword evidence="1" id="KW-0175">Coiled coil</keyword>
<dbReference type="Proteomes" id="UP001208689">
    <property type="component" value="Chromosome"/>
</dbReference>